<dbReference type="GO" id="GO:0008408">
    <property type="term" value="F:3'-5' exonuclease activity"/>
    <property type="evidence" value="ECO:0007669"/>
    <property type="project" value="TreeGrafter"/>
</dbReference>
<reference evidence="7 8" key="1">
    <citation type="submission" date="2020-04" db="EMBL/GenBank/DDBJ databases">
        <title>Ramlibacter sp. G-1-2-2 isolated from soil.</title>
        <authorList>
            <person name="Dahal R.H."/>
        </authorList>
    </citation>
    <scope>NUCLEOTIDE SEQUENCE [LARGE SCALE GENOMIC DNA]</scope>
    <source>
        <strain evidence="7 8">G-1-2-2</strain>
    </source>
</reference>
<dbReference type="InterPro" id="IPR012337">
    <property type="entry name" value="RNaseH-like_sf"/>
</dbReference>
<comment type="subunit">
    <text evidence="5">DNA polymerase III contains a core (composed of alpha, epsilon and theta chains) that associates with a tau subunit. This core dimerizes to form the POLIII' complex. PolIII' associates with the gamma complex (composed of gamma, delta, delta', psi and chi chains) and with the beta chain to form the complete DNA polymerase III complex.</text>
</comment>
<dbReference type="PANTHER" id="PTHR30231:SF4">
    <property type="entry name" value="PROTEIN NEN2"/>
    <property type="match status" value="1"/>
</dbReference>
<proteinExistence type="predicted"/>
<comment type="function">
    <text evidence="4">DNA polymerase III is a complex, multichain enzyme responsible for most of the replicative synthesis in bacteria. The epsilon subunit contain the editing function and is a proofreading 3'-5' exonuclease.</text>
</comment>
<evidence type="ECO:0000259" key="6">
    <source>
        <dbReference type="SMART" id="SM00479"/>
    </source>
</evidence>
<evidence type="ECO:0000256" key="3">
    <source>
        <dbReference type="ARBA" id="ARBA00022839"/>
    </source>
</evidence>
<evidence type="ECO:0000256" key="5">
    <source>
        <dbReference type="ARBA" id="ARBA00026073"/>
    </source>
</evidence>
<keyword evidence="2" id="KW-0378">Hydrolase</keyword>
<dbReference type="SMART" id="SM00479">
    <property type="entry name" value="EXOIII"/>
    <property type="match status" value="1"/>
</dbReference>
<dbReference type="RefSeq" id="WP_169417675.1">
    <property type="nucleotide sequence ID" value="NZ_JABBFX010000001.1"/>
</dbReference>
<evidence type="ECO:0000313" key="7">
    <source>
        <dbReference type="EMBL" id="NML43471.1"/>
    </source>
</evidence>
<dbReference type="Proteomes" id="UP000541185">
    <property type="component" value="Unassembled WGS sequence"/>
</dbReference>
<dbReference type="EMBL" id="JABBFX010000001">
    <property type="protein sequence ID" value="NML43471.1"/>
    <property type="molecule type" value="Genomic_DNA"/>
</dbReference>
<dbReference type="GO" id="GO:0006259">
    <property type="term" value="P:DNA metabolic process"/>
    <property type="evidence" value="ECO:0007669"/>
    <property type="project" value="UniProtKB-ARBA"/>
</dbReference>
<gene>
    <name evidence="7" type="ORF">HHL11_06880</name>
</gene>
<keyword evidence="8" id="KW-1185">Reference proteome</keyword>
<protein>
    <submittedName>
        <fullName evidence="7">3'-5' exonuclease</fullName>
    </submittedName>
</protein>
<name>A0A848H1L7_9BURK</name>
<dbReference type="CDD" id="cd06127">
    <property type="entry name" value="DEDDh"/>
    <property type="match status" value="1"/>
</dbReference>
<dbReference type="SUPFAM" id="SSF53098">
    <property type="entry name" value="Ribonuclease H-like"/>
    <property type="match status" value="1"/>
</dbReference>
<dbReference type="GO" id="GO:0003676">
    <property type="term" value="F:nucleic acid binding"/>
    <property type="evidence" value="ECO:0007669"/>
    <property type="project" value="InterPro"/>
</dbReference>
<feature type="domain" description="Exonuclease" evidence="6">
    <location>
        <begin position="10"/>
        <end position="171"/>
    </location>
</feature>
<dbReference type="Gene3D" id="3.30.420.10">
    <property type="entry name" value="Ribonuclease H-like superfamily/Ribonuclease H"/>
    <property type="match status" value="1"/>
</dbReference>
<keyword evidence="1" id="KW-0540">Nuclease</keyword>
<dbReference type="Pfam" id="PF00929">
    <property type="entry name" value="RNase_T"/>
    <property type="match status" value="1"/>
</dbReference>
<dbReference type="PANTHER" id="PTHR30231">
    <property type="entry name" value="DNA POLYMERASE III SUBUNIT EPSILON"/>
    <property type="match status" value="1"/>
</dbReference>
<comment type="caution">
    <text evidence="7">The sequence shown here is derived from an EMBL/GenBank/DDBJ whole genome shotgun (WGS) entry which is preliminary data.</text>
</comment>
<keyword evidence="3 7" id="KW-0269">Exonuclease</keyword>
<evidence type="ECO:0000256" key="4">
    <source>
        <dbReference type="ARBA" id="ARBA00025483"/>
    </source>
</evidence>
<sequence>MHRLHWTECDFVVVDVEGNGCSPQDIVEVAAVHIDKGREQATRVWMARPCRPITTQATRVHGITNEHVARERPFADFAEEIRADLGSAIIVGHHVGIDLSLLAREIPNWQPGTSIDTLRLAKHLFPTFGGHSLEALTRRLGLKDTSVCHRAREDAQATARLFIEFASRLAGQMHLDLLTLARLGASRDDPLLRDQQGTLF</sequence>
<evidence type="ECO:0000256" key="1">
    <source>
        <dbReference type="ARBA" id="ARBA00022722"/>
    </source>
</evidence>
<dbReference type="InterPro" id="IPR036397">
    <property type="entry name" value="RNaseH_sf"/>
</dbReference>
<organism evidence="7 8">
    <name type="scientific">Ramlibacter agri</name>
    <dbReference type="NCBI Taxonomy" id="2728837"/>
    <lineage>
        <taxon>Bacteria</taxon>
        <taxon>Pseudomonadati</taxon>
        <taxon>Pseudomonadota</taxon>
        <taxon>Betaproteobacteria</taxon>
        <taxon>Burkholderiales</taxon>
        <taxon>Comamonadaceae</taxon>
        <taxon>Ramlibacter</taxon>
    </lineage>
</organism>
<accession>A0A848H1L7</accession>
<dbReference type="FunFam" id="3.30.420.10:FF:000045">
    <property type="entry name" value="3'-5' exonuclease DinG"/>
    <property type="match status" value="1"/>
</dbReference>
<evidence type="ECO:0000313" key="8">
    <source>
        <dbReference type="Proteomes" id="UP000541185"/>
    </source>
</evidence>
<dbReference type="AlphaFoldDB" id="A0A848H1L7"/>
<dbReference type="InterPro" id="IPR013520">
    <property type="entry name" value="Ribonucl_H"/>
</dbReference>
<evidence type="ECO:0000256" key="2">
    <source>
        <dbReference type="ARBA" id="ARBA00022801"/>
    </source>
</evidence>